<keyword evidence="3" id="KW-1185">Reference proteome</keyword>
<gene>
    <name evidence="2" type="ORF">QYE76_036254</name>
</gene>
<dbReference type="Gene3D" id="1.20.1280.50">
    <property type="match status" value="1"/>
</dbReference>
<dbReference type="SUPFAM" id="SSF52047">
    <property type="entry name" value="RNI-like"/>
    <property type="match status" value="1"/>
</dbReference>
<evidence type="ECO:0000259" key="1">
    <source>
        <dbReference type="PROSITE" id="PS50181"/>
    </source>
</evidence>
<dbReference type="Pfam" id="PF23622">
    <property type="entry name" value="LRR_At1g61320_AtMIF1"/>
    <property type="match status" value="1"/>
</dbReference>
<sequence length="480" mass="54070">MMKTSAPMVCGERPKTDRCVKKTMSRSKGIQLHHLPNDVLRGILSRLTMKEAVRMSILSKKWSTLWKCYPKLVFTRATMRGSNAATTGPAKPLRTRFIRGINSIQRQLKSSNLNKFVVKFALRKRHTPHIDRWINFCAASRAKHVVLDLCPGPKGSSDKDDKYSFPLHLLSASGGSCVKSLSLGFVYLTLPPDHCGFANLKKLSLQMVHVTGDLRCLLPNCAVLEWLSLSKCRMDELSIGQELSRLHYLQVKYCILQKLNIRAPNLTMFLFAGRMIPILLGEPVKISEATVELITSSDCFSYVFTDLVDALSHVPSLSISFRIETKVINFVKNQTRLTNLRRLVLKIDIVGSPEVTGGILRLAYLLELAPALEELVLHMCCFDSAIDGEPNEDAYRPHPHHHLKTIKMTGFYGLLGQVELALYLLRSATSLERMIIDPVVRNNWFIPSMGGAKPNIDRGTSIALNKLSRQEFRKVLEILY</sequence>
<dbReference type="InterPro" id="IPR055357">
    <property type="entry name" value="LRR_At1g61320_AtMIF1"/>
</dbReference>
<dbReference type="AlphaFoldDB" id="A0AAD8R2B2"/>
<comment type="caution">
    <text evidence="2">The sequence shown here is derived from an EMBL/GenBank/DDBJ whole genome shotgun (WGS) entry which is preliminary data.</text>
</comment>
<dbReference type="PANTHER" id="PTHR34145">
    <property type="entry name" value="OS02G0105600 PROTEIN"/>
    <property type="match status" value="1"/>
</dbReference>
<dbReference type="Gene3D" id="3.80.10.10">
    <property type="entry name" value="Ribonuclease Inhibitor"/>
    <property type="match status" value="1"/>
</dbReference>
<accession>A0AAD8R2B2</accession>
<proteinExistence type="predicted"/>
<evidence type="ECO:0000313" key="3">
    <source>
        <dbReference type="Proteomes" id="UP001231189"/>
    </source>
</evidence>
<dbReference type="PROSITE" id="PS50181">
    <property type="entry name" value="FBOX"/>
    <property type="match status" value="1"/>
</dbReference>
<organism evidence="2 3">
    <name type="scientific">Lolium multiflorum</name>
    <name type="common">Italian ryegrass</name>
    <name type="synonym">Lolium perenne subsp. multiflorum</name>
    <dbReference type="NCBI Taxonomy" id="4521"/>
    <lineage>
        <taxon>Eukaryota</taxon>
        <taxon>Viridiplantae</taxon>
        <taxon>Streptophyta</taxon>
        <taxon>Embryophyta</taxon>
        <taxon>Tracheophyta</taxon>
        <taxon>Spermatophyta</taxon>
        <taxon>Magnoliopsida</taxon>
        <taxon>Liliopsida</taxon>
        <taxon>Poales</taxon>
        <taxon>Poaceae</taxon>
        <taxon>BOP clade</taxon>
        <taxon>Pooideae</taxon>
        <taxon>Poodae</taxon>
        <taxon>Poeae</taxon>
        <taxon>Poeae Chloroplast Group 2 (Poeae type)</taxon>
        <taxon>Loliodinae</taxon>
        <taxon>Loliinae</taxon>
        <taxon>Lolium</taxon>
    </lineage>
</organism>
<dbReference type="Proteomes" id="UP001231189">
    <property type="component" value="Unassembled WGS sequence"/>
</dbReference>
<feature type="domain" description="F-box" evidence="1">
    <location>
        <begin position="29"/>
        <end position="77"/>
    </location>
</feature>
<name>A0AAD8R2B2_LOLMU</name>
<dbReference type="PANTHER" id="PTHR34145:SF48">
    <property type="entry name" value="OS01G0553400 PROTEIN"/>
    <property type="match status" value="1"/>
</dbReference>
<dbReference type="Pfam" id="PF00646">
    <property type="entry name" value="F-box"/>
    <property type="match status" value="1"/>
</dbReference>
<evidence type="ECO:0000313" key="2">
    <source>
        <dbReference type="EMBL" id="KAK1612581.1"/>
    </source>
</evidence>
<dbReference type="EMBL" id="JAUUTY010000007">
    <property type="protein sequence ID" value="KAK1612581.1"/>
    <property type="molecule type" value="Genomic_DNA"/>
</dbReference>
<dbReference type="InterPro" id="IPR001810">
    <property type="entry name" value="F-box_dom"/>
</dbReference>
<reference evidence="2" key="1">
    <citation type="submission" date="2023-07" db="EMBL/GenBank/DDBJ databases">
        <title>A chromosome-level genome assembly of Lolium multiflorum.</title>
        <authorList>
            <person name="Chen Y."/>
            <person name="Copetti D."/>
            <person name="Kolliker R."/>
            <person name="Studer B."/>
        </authorList>
    </citation>
    <scope>NUCLEOTIDE SEQUENCE</scope>
    <source>
        <strain evidence="2">02402/16</strain>
        <tissue evidence="2">Leaf</tissue>
    </source>
</reference>
<dbReference type="InterPro" id="IPR032675">
    <property type="entry name" value="LRR_dom_sf"/>
</dbReference>
<dbReference type="InterPro" id="IPR053772">
    <property type="entry name" value="At1g61320/At1g61330-like"/>
</dbReference>
<dbReference type="SUPFAM" id="SSF81383">
    <property type="entry name" value="F-box domain"/>
    <property type="match status" value="1"/>
</dbReference>
<protein>
    <recommendedName>
        <fullName evidence="1">F-box domain-containing protein</fullName>
    </recommendedName>
</protein>
<dbReference type="InterPro" id="IPR036047">
    <property type="entry name" value="F-box-like_dom_sf"/>
</dbReference>